<dbReference type="GO" id="GO:0035312">
    <property type="term" value="F:5'-3' DNA exonuclease activity"/>
    <property type="evidence" value="ECO:0007669"/>
    <property type="project" value="TreeGrafter"/>
</dbReference>
<dbReference type="FunCoup" id="A0A168MQS0">
    <property type="interactions" value="446"/>
</dbReference>
<dbReference type="STRING" id="4829.A0A168MQS0"/>
<proteinExistence type="inferred from homology"/>
<evidence type="ECO:0000313" key="9">
    <source>
        <dbReference type="Proteomes" id="UP000078561"/>
    </source>
</evidence>
<sequence>MGQHDSDRSPPMTKRSRNDNDPGNDGSAKKIRTEPDSQQVSLSDDASPHDHSPATDDRQQDFEADIAKAIKLSMEQAEKYHCGLNGESSVDGDSGSPTSLPGRPQQQHHCPVCSATLVLSIGKFEQHVNECLDQGGNTLSTSTTTDKQQTSSWKQLFTSIPKTLHNAFTSSTSATTTTTTMTRTLISSTTSPRRYKSMPDYKWMKDTNFVVDAFSYGKIPDCEGYFLTHFHSDHYGGLSKSWSYGPIFCSQITANLVKHKLQVDEGYLSVLPMNEPTFVLPTIKVTLIDANHCPGSVLFVFDIQHSDATWTRHLHTGDFRANPEMCLHPLLRQPDNPTIDTLYLDTTYLNAKYGFPAQEECIQAACRAVESHIGIQDDARPKTALDRWVGQSAPPSPKITQSSAFDALMTGSKVANRSKGLLVVVGTYSIGKEKVFCALAKLLGSKIFVTQAKRSILRCQENKELENLLTLDQNEAQVHVVPLNHIKPENMYAYLKSLSPRFTSVVAFRPTGWTFRATKAEETEMEIGSLSQVTTPPLDRRLVLRPGHSSPTVKIYGVPYSEHSSFRELASFIASLDINHVVPTVNNESEKARTRMAMYLNKWGQDKQGKPIQVVPYPAISHW</sequence>
<name>A0A168MQS0_ABSGL</name>
<comment type="similarity">
    <text evidence="2">Belongs to the DNA repair metallo-beta-lactamase (DRMBL) family.</text>
</comment>
<dbReference type="InParanoid" id="A0A168MQS0"/>
<feature type="region of interest" description="Disordered" evidence="6">
    <location>
        <begin position="1"/>
        <end position="60"/>
    </location>
</feature>
<feature type="region of interest" description="Disordered" evidence="6">
    <location>
        <begin position="83"/>
        <end position="108"/>
    </location>
</feature>
<evidence type="ECO:0000256" key="5">
    <source>
        <dbReference type="ARBA" id="ARBA00023242"/>
    </source>
</evidence>
<feature type="domain" description="DNA repair metallo-beta-lactamase" evidence="7">
    <location>
        <begin position="464"/>
        <end position="588"/>
    </location>
</feature>
<evidence type="ECO:0000256" key="6">
    <source>
        <dbReference type="SAM" id="MobiDB-lite"/>
    </source>
</evidence>
<evidence type="ECO:0000256" key="1">
    <source>
        <dbReference type="ARBA" id="ARBA00004123"/>
    </source>
</evidence>
<accession>A0A168MQS0</accession>
<dbReference type="Proteomes" id="UP000078561">
    <property type="component" value="Unassembled WGS sequence"/>
</dbReference>
<reference evidence="8" key="1">
    <citation type="submission" date="2016-04" db="EMBL/GenBank/DDBJ databases">
        <authorList>
            <person name="Evans L.H."/>
            <person name="Alamgir A."/>
            <person name="Owens N."/>
            <person name="Weber N.D."/>
            <person name="Virtaneva K."/>
            <person name="Barbian K."/>
            <person name="Babar A."/>
            <person name="Rosenke K."/>
        </authorList>
    </citation>
    <scope>NUCLEOTIDE SEQUENCE [LARGE SCALE GENOMIC DNA]</scope>
    <source>
        <strain evidence="8">CBS 101.48</strain>
    </source>
</reference>
<keyword evidence="4" id="KW-0234">DNA repair</keyword>
<evidence type="ECO:0000313" key="8">
    <source>
        <dbReference type="EMBL" id="SAL99016.1"/>
    </source>
</evidence>
<dbReference type="GO" id="GO:0006303">
    <property type="term" value="P:double-strand break repair via nonhomologous end joining"/>
    <property type="evidence" value="ECO:0007669"/>
    <property type="project" value="TreeGrafter"/>
</dbReference>
<dbReference type="OMA" id="PITANHC"/>
<dbReference type="FunFam" id="3.40.50.12650:FF:000001">
    <property type="entry name" value="DNA cross-link repair 1A"/>
    <property type="match status" value="1"/>
</dbReference>
<protein>
    <recommendedName>
        <fullName evidence="7">DNA repair metallo-beta-lactamase domain-containing protein</fullName>
    </recommendedName>
</protein>
<evidence type="ECO:0000256" key="2">
    <source>
        <dbReference type="ARBA" id="ARBA00010304"/>
    </source>
</evidence>
<dbReference type="SUPFAM" id="SSF56281">
    <property type="entry name" value="Metallo-hydrolase/oxidoreductase"/>
    <property type="match status" value="1"/>
</dbReference>
<feature type="compositionally biased region" description="Polar residues" evidence="6">
    <location>
        <begin position="95"/>
        <end position="108"/>
    </location>
</feature>
<keyword evidence="5" id="KW-0539">Nucleus</keyword>
<keyword evidence="9" id="KW-1185">Reference proteome</keyword>
<evidence type="ECO:0000256" key="4">
    <source>
        <dbReference type="ARBA" id="ARBA00023204"/>
    </source>
</evidence>
<comment type="subcellular location">
    <subcellularLocation>
        <location evidence="1">Nucleus</location>
    </subcellularLocation>
</comment>
<dbReference type="Gene3D" id="3.60.15.10">
    <property type="entry name" value="Ribonuclease Z/Hydroxyacylglutathione hydrolase-like"/>
    <property type="match status" value="1"/>
</dbReference>
<dbReference type="InterPro" id="IPR011084">
    <property type="entry name" value="DRMBL"/>
</dbReference>
<dbReference type="AlphaFoldDB" id="A0A168MQS0"/>
<evidence type="ECO:0000256" key="3">
    <source>
        <dbReference type="ARBA" id="ARBA00022763"/>
    </source>
</evidence>
<dbReference type="OrthoDB" id="262529at2759"/>
<dbReference type="EMBL" id="LT552383">
    <property type="protein sequence ID" value="SAL99016.1"/>
    <property type="molecule type" value="Genomic_DNA"/>
</dbReference>
<dbReference type="Gene3D" id="3.40.50.12650">
    <property type="match status" value="1"/>
</dbReference>
<dbReference type="PANTHER" id="PTHR23240">
    <property type="entry name" value="DNA CROSS-LINK REPAIR PROTEIN PSO2/SNM1-RELATED"/>
    <property type="match status" value="1"/>
</dbReference>
<dbReference type="GO" id="GO:0003684">
    <property type="term" value="F:damaged DNA binding"/>
    <property type="evidence" value="ECO:0007669"/>
    <property type="project" value="TreeGrafter"/>
</dbReference>
<organism evidence="8">
    <name type="scientific">Absidia glauca</name>
    <name type="common">Pin mould</name>
    <dbReference type="NCBI Taxonomy" id="4829"/>
    <lineage>
        <taxon>Eukaryota</taxon>
        <taxon>Fungi</taxon>
        <taxon>Fungi incertae sedis</taxon>
        <taxon>Mucoromycota</taxon>
        <taxon>Mucoromycotina</taxon>
        <taxon>Mucoromycetes</taxon>
        <taxon>Mucorales</taxon>
        <taxon>Cunninghamellaceae</taxon>
        <taxon>Absidia</taxon>
    </lineage>
</organism>
<keyword evidence="3" id="KW-0227">DNA damage</keyword>
<gene>
    <name evidence="8" type="primary">ABSGL_04587.1 scaffold 5475</name>
</gene>
<feature type="compositionally biased region" description="Basic and acidic residues" evidence="6">
    <location>
        <begin position="46"/>
        <end position="60"/>
    </location>
</feature>
<dbReference type="CDD" id="cd16273">
    <property type="entry name" value="SNM1A-1C-like_MBL-fold"/>
    <property type="match status" value="1"/>
</dbReference>
<dbReference type="GO" id="GO:0036297">
    <property type="term" value="P:interstrand cross-link repair"/>
    <property type="evidence" value="ECO:0007669"/>
    <property type="project" value="TreeGrafter"/>
</dbReference>
<dbReference type="GO" id="GO:0005634">
    <property type="term" value="C:nucleus"/>
    <property type="evidence" value="ECO:0007669"/>
    <property type="project" value="UniProtKB-SubCell"/>
</dbReference>
<dbReference type="PANTHER" id="PTHR23240:SF6">
    <property type="entry name" value="DNA CROSS-LINK REPAIR 1A PROTEIN"/>
    <property type="match status" value="1"/>
</dbReference>
<dbReference type="Pfam" id="PF07522">
    <property type="entry name" value="DRMBL"/>
    <property type="match status" value="1"/>
</dbReference>
<evidence type="ECO:0000259" key="7">
    <source>
        <dbReference type="Pfam" id="PF07522"/>
    </source>
</evidence>
<dbReference type="InterPro" id="IPR036866">
    <property type="entry name" value="RibonucZ/Hydroxyglut_hydro"/>
</dbReference>